<dbReference type="InterPro" id="IPR035965">
    <property type="entry name" value="PAS-like_dom_sf"/>
</dbReference>
<accession>A0A934PZ01</accession>
<dbReference type="SMART" id="SM00387">
    <property type="entry name" value="HATPase_c"/>
    <property type="match status" value="1"/>
</dbReference>
<dbReference type="PANTHER" id="PTHR43547:SF2">
    <property type="entry name" value="HYBRID SIGNAL TRANSDUCTION HISTIDINE KINASE C"/>
    <property type="match status" value="1"/>
</dbReference>
<dbReference type="InterPro" id="IPR005467">
    <property type="entry name" value="His_kinase_dom"/>
</dbReference>
<organism evidence="7 8">
    <name type="scientific">Ramlibacter algicola</name>
    <dbReference type="NCBI Taxonomy" id="2795217"/>
    <lineage>
        <taxon>Bacteria</taxon>
        <taxon>Pseudomonadati</taxon>
        <taxon>Pseudomonadota</taxon>
        <taxon>Betaproteobacteria</taxon>
        <taxon>Burkholderiales</taxon>
        <taxon>Comamonadaceae</taxon>
        <taxon>Ramlibacter</taxon>
    </lineage>
</organism>
<evidence type="ECO:0000256" key="3">
    <source>
        <dbReference type="ARBA" id="ARBA00022553"/>
    </source>
</evidence>
<dbReference type="Pfam" id="PF00512">
    <property type="entry name" value="HisKA"/>
    <property type="match status" value="1"/>
</dbReference>
<dbReference type="EMBL" id="JAEDAO010000001">
    <property type="protein sequence ID" value="MBK0393155.1"/>
    <property type="molecule type" value="Genomic_DNA"/>
</dbReference>
<dbReference type="RefSeq" id="WP_200788140.1">
    <property type="nucleotide sequence ID" value="NZ_JAEDAO010000001.1"/>
</dbReference>
<evidence type="ECO:0000256" key="4">
    <source>
        <dbReference type="SAM" id="MobiDB-lite"/>
    </source>
</evidence>
<dbReference type="InterPro" id="IPR003661">
    <property type="entry name" value="HisK_dim/P_dom"/>
</dbReference>
<keyword evidence="3" id="KW-0597">Phosphoprotein</keyword>
<feature type="domain" description="Histidine kinase" evidence="5">
    <location>
        <begin position="149"/>
        <end position="366"/>
    </location>
</feature>
<proteinExistence type="predicted"/>
<dbReference type="CDD" id="cd00130">
    <property type="entry name" value="PAS"/>
    <property type="match status" value="1"/>
</dbReference>
<dbReference type="EC" id="2.7.13.3" evidence="2"/>
<dbReference type="AlphaFoldDB" id="A0A934PZ01"/>
<evidence type="ECO:0000256" key="2">
    <source>
        <dbReference type="ARBA" id="ARBA00012438"/>
    </source>
</evidence>
<dbReference type="InterPro" id="IPR036890">
    <property type="entry name" value="HATPase_C_sf"/>
</dbReference>
<dbReference type="GO" id="GO:0000155">
    <property type="term" value="F:phosphorelay sensor kinase activity"/>
    <property type="evidence" value="ECO:0007669"/>
    <property type="project" value="InterPro"/>
</dbReference>
<dbReference type="InterPro" id="IPR013767">
    <property type="entry name" value="PAS_fold"/>
</dbReference>
<dbReference type="InterPro" id="IPR000014">
    <property type="entry name" value="PAS"/>
</dbReference>
<dbReference type="NCBIfam" id="TIGR00229">
    <property type="entry name" value="sensory_box"/>
    <property type="match status" value="1"/>
</dbReference>
<dbReference type="PROSITE" id="PS50112">
    <property type="entry name" value="PAS"/>
    <property type="match status" value="1"/>
</dbReference>
<dbReference type="Gene3D" id="3.30.565.10">
    <property type="entry name" value="Histidine kinase-like ATPase, C-terminal domain"/>
    <property type="match status" value="1"/>
</dbReference>
<dbReference type="PRINTS" id="PR00344">
    <property type="entry name" value="BCTRLSENSOR"/>
</dbReference>
<dbReference type="Gene3D" id="3.30.450.20">
    <property type="entry name" value="PAS domain"/>
    <property type="match status" value="1"/>
</dbReference>
<dbReference type="GO" id="GO:0006355">
    <property type="term" value="P:regulation of DNA-templated transcription"/>
    <property type="evidence" value="ECO:0007669"/>
    <property type="project" value="InterPro"/>
</dbReference>
<gene>
    <name evidence="7" type="ORF">I8E28_11195</name>
</gene>
<dbReference type="Pfam" id="PF00989">
    <property type="entry name" value="PAS"/>
    <property type="match status" value="1"/>
</dbReference>
<dbReference type="Pfam" id="PF02518">
    <property type="entry name" value="HATPase_c"/>
    <property type="match status" value="1"/>
</dbReference>
<sequence>MRPESRELLELALPRLRDYAVVLLDPAGVIVDWLCGAEDIFGYAPGMAVGKHISMLFVPEDVAKGLDVHELAVARANSYAHDDRWHLRQDGTRIWVSGTVTALWEGTALRGYIKIMRDRTDQRMNAENRANQLDSVEQAMARTHRFLDTLGHELRNPLAPIKNAAYIVSKTSSDARADKAAQTINNQVAVLERLIGDLMDVSRLQHRKLELRLTQFDVRVLIDNEVGGQMAAARSKGVRLEAVLPDQPLPVLADADRLRQAVANLLTNAVKYTPPDGRVWVKATHEADDLVIRVQDTGIGIATDVLPRIFDLFTQEPRAADLVPGGLGVGLAIVNQIAELHGGVVQVRSGGHGRGSEFALRLPRTGPATGTGTGTGNESSSV</sequence>
<dbReference type="Proteomes" id="UP000617041">
    <property type="component" value="Unassembled WGS sequence"/>
</dbReference>
<reference evidence="7" key="1">
    <citation type="submission" date="2020-12" db="EMBL/GenBank/DDBJ databases">
        <title>Ramlibacter sp. nov., isolated from a freshwater alga, Cryptomonas.</title>
        <authorList>
            <person name="Kim H.M."/>
            <person name="Jeon C.O."/>
        </authorList>
    </citation>
    <scope>NUCLEOTIDE SEQUENCE</scope>
    <source>
        <strain evidence="7">CrO1</strain>
    </source>
</reference>
<comment type="caution">
    <text evidence="7">The sequence shown here is derived from an EMBL/GenBank/DDBJ whole genome shotgun (WGS) entry which is preliminary data.</text>
</comment>
<dbReference type="CDD" id="cd00082">
    <property type="entry name" value="HisKA"/>
    <property type="match status" value="1"/>
</dbReference>
<dbReference type="InterPro" id="IPR036097">
    <property type="entry name" value="HisK_dim/P_sf"/>
</dbReference>
<comment type="catalytic activity">
    <reaction evidence="1">
        <text>ATP + protein L-histidine = ADP + protein N-phospho-L-histidine.</text>
        <dbReference type="EC" id="2.7.13.3"/>
    </reaction>
</comment>
<dbReference type="PANTHER" id="PTHR43547">
    <property type="entry name" value="TWO-COMPONENT HISTIDINE KINASE"/>
    <property type="match status" value="1"/>
</dbReference>
<feature type="domain" description="PAS" evidence="6">
    <location>
        <begin position="21"/>
        <end position="76"/>
    </location>
</feature>
<protein>
    <recommendedName>
        <fullName evidence="2">histidine kinase</fullName>
        <ecNumber evidence="2">2.7.13.3</ecNumber>
    </recommendedName>
</protein>
<dbReference type="SUPFAM" id="SSF55874">
    <property type="entry name" value="ATPase domain of HSP90 chaperone/DNA topoisomerase II/histidine kinase"/>
    <property type="match status" value="1"/>
</dbReference>
<evidence type="ECO:0000313" key="7">
    <source>
        <dbReference type="EMBL" id="MBK0393155.1"/>
    </source>
</evidence>
<dbReference type="InterPro" id="IPR003594">
    <property type="entry name" value="HATPase_dom"/>
</dbReference>
<dbReference type="Gene3D" id="1.10.287.130">
    <property type="match status" value="1"/>
</dbReference>
<dbReference type="SUPFAM" id="SSF55785">
    <property type="entry name" value="PYP-like sensor domain (PAS domain)"/>
    <property type="match status" value="1"/>
</dbReference>
<evidence type="ECO:0000259" key="5">
    <source>
        <dbReference type="PROSITE" id="PS50109"/>
    </source>
</evidence>
<dbReference type="SUPFAM" id="SSF47384">
    <property type="entry name" value="Homodimeric domain of signal transducing histidine kinase"/>
    <property type="match status" value="1"/>
</dbReference>
<evidence type="ECO:0000259" key="6">
    <source>
        <dbReference type="PROSITE" id="PS50112"/>
    </source>
</evidence>
<name>A0A934PZ01_9BURK</name>
<feature type="region of interest" description="Disordered" evidence="4">
    <location>
        <begin position="355"/>
        <end position="382"/>
    </location>
</feature>
<dbReference type="SMART" id="SM00388">
    <property type="entry name" value="HisKA"/>
    <property type="match status" value="1"/>
</dbReference>
<evidence type="ECO:0000256" key="1">
    <source>
        <dbReference type="ARBA" id="ARBA00000085"/>
    </source>
</evidence>
<dbReference type="PROSITE" id="PS50109">
    <property type="entry name" value="HIS_KIN"/>
    <property type="match status" value="1"/>
</dbReference>
<dbReference type="InterPro" id="IPR004358">
    <property type="entry name" value="Sig_transdc_His_kin-like_C"/>
</dbReference>
<keyword evidence="8" id="KW-1185">Reference proteome</keyword>
<evidence type="ECO:0000313" key="8">
    <source>
        <dbReference type="Proteomes" id="UP000617041"/>
    </source>
</evidence>